<keyword evidence="3" id="KW-1185">Reference proteome</keyword>
<reference evidence="2 3" key="1">
    <citation type="submission" date="2015-11" db="EMBL/GenBank/DDBJ databases">
        <title>Identification of large and diverse effector repertoires of 38 Legionella species.</title>
        <authorList>
            <person name="Burstein D."/>
            <person name="Amaro F."/>
            <person name="Zusman T."/>
            <person name="Lifshitz Z."/>
            <person name="Cohen O."/>
            <person name="Gilbert J.A."/>
            <person name="Pupko T."/>
            <person name="Shuman H.A."/>
            <person name="Segal G."/>
        </authorList>
    </citation>
    <scope>NUCLEOTIDE SEQUENCE [LARGE SCALE GENOMIC DNA]</scope>
    <source>
        <strain evidence="2 3">1762-AUS-E</strain>
    </source>
</reference>
<feature type="chain" id="PRO_5006910499" evidence="1">
    <location>
        <begin position="28"/>
        <end position="181"/>
    </location>
</feature>
<dbReference type="STRING" id="45056.Lade_0437"/>
<gene>
    <name evidence="2" type="ORF">Lade_0437</name>
</gene>
<dbReference type="EMBL" id="LNKA01000001">
    <property type="protein sequence ID" value="KTC65779.1"/>
    <property type="molecule type" value="Genomic_DNA"/>
</dbReference>
<dbReference type="Proteomes" id="UP000054859">
    <property type="component" value="Unassembled WGS sequence"/>
</dbReference>
<proteinExistence type="predicted"/>
<sequence>MITFYRQKRYSLCKLSVCLLIAYFLCACSPSEDSELRHYINEVKSRPAKPIEPLPTFEPLPKFIYPEIEERRSPFKPITVEPTQVADVLAPNINRPKQPLESYPLDALRFVGTLKEGNQVWALISQPDGVIARVRPGDYMGKNFGQVVSIKNDMLKLVETVQVAGKWEKKEVILKINASEQ</sequence>
<evidence type="ECO:0000313" key="3">
    <source>
        <dbReference type="Proteomes" id="UP000054859"/>
    </source>
</evidence>
<accession>A0A0W0R3Z6</accession>
<organism evidence="2 3">
    <name type="scientific">Legionella adelaidensis</name>
    <dbReference type="NCBI Taxonomy" id="45056"/>
    <lineage>
        <taxon>Bacteria</taxon>
        <taxon>Pseudomonadati</taxon>
        <taxon>Pseudomonadota</taxon>
        <taxon>Gammaproteobacteria</taxon>
        <taxon>Legionellales</taxon>
        <taxon>Legionellaceae</taxon>
        <taxon>Legionella</taxon>
    </lineage>
</organism>
<dbReference type="PROSITE" id="PS51257">
    <property type="entry name" value="PROKAR_LIPOPROTEIN"/>
    <property type="match status" value="1"/>
</dbReference>
<dbReference type="Gene3D" id="2.30.30.830">
    <property type="match status" value="1"/>
</dbReference>
<dbReference type="AlphaFoldDB" id="A0A0W0R3Z6"/>
<dbReference type="Pfam" id="PF04351">
    <property type="entry name" value="PilP"/>
    <property type="match status" value="1"/>
</dbReference>
<keyword evidence="1" id="KW-0732">Signal</keyword>
<name>A0A0W0R3Z6_9GAMM</name>
<evidence type="ECO:0000313" key="2">
    <source>
        <dbReference type="EMBL" id="KTC65779.1"/>
    </source>
</evidence>
<dbReference type="RefSeq" id="WP_058461514.1">
    <property type="nucleotide sequence ID" value="NZ_CAAAHS010000004.1"/>
</dbReference>
<dbReference type="PATRIC" id="fig|45056.6.peg.453"/>
<evidence type="ECO:0000256" key="1">
    <source>
        <dbReference type="SAM" id="SignalP"/>
    </source>
</evidence>
<dbReference type="InterPro" id="IPR007446">
    <property type="entry name" value="PilP"/>
</dbReference>
<feature type="signal peptide" evidence="1">
    <location>
        <begin position="1"/>
        <end position="27"/>
    </location>
</feature>
<protein>
    <submittedName>
        <fullName evidence="2">Type IV pilus biogenesis protein PilP</fullName>
    </submittedName>
</protein>
<comment type="caution">
    <text evidence="2">The sequence shown here is derived from an EMBL/GenBank/DDBJ whole genome shotgun (WGS) entry which is preliminary data.</text>
</comment>
<dbReference type="OrthoDB" id="5296580at2"/>
<dbReference type="PIRSF" id="PIRSF016481">
    <property type="entry name" value="Pilus_assembly_PilP"/>
    <property type="match status" value="1"/>
</dbReference>